<accession>A0A7Y7U4C1</accession>
<reference evidence="1 2" key="1">
    <citation type="submission" date="2020-05" db="EMBL/GenBank/DDBJ databases">
        <title>Hymenobacter terrestris sp. nov. and Hymenobacter lapidiphilus sp. nov., isolated from regoliths in Antarctica.</title>
        <authorList>
            <person name="Sedlacek I."/>
            <person name="Pantucek R."/>
            <person name="Zeman M."/>
            <person name="Holochova P."/>
            <person name="Kralova S."/>
            <person name="Stankova E."/>
            <person name="Sedo O."/>
            <person name="Micenkova L."/>
            <person name="Svec P."/>
            <person name="Gupta V."/>
            <person name="Sood U."/>
            <person name="Korpole U.S."/>
            <person name="Lal R."/>
        </authorList>
    </citation>
    <scope>NUCLEOTIDE SEQUENCE [LARGE SCALE GENOMIC DNA]</scope>
    <source>
        <strain evidence="1 2">P5342</strain>
    </source>
</reference>
<sequence>MNTIRYYRASCGSIYRVTTTEATGRNPANYRQARKGPKCSVFSPEYPTSAEEVAKLVAFQSFIEIPAP</sequence>
<gene>
    <name evidence="1" type="ORF">HW554_03460</name>
</gene>
<evidence type="ECO:0000313" key="1">
    <source>
        <dbReference type="EMBL" id="NVO30253.1"/>
    </source>
</evidence>
<organism evidence="1 2">
    <name type="scientific">Hymenobacter lapidiphilus</name>
    <dbReference type="NCBI Taxonomy" id="2608003"/>
    <lineage>
        <taxon>Bacteria</taxon>
        <taxon>Pseudomonadati</taxon>
        <taxon>Bacteroidota</taxon>
        <taxon>Cytophagia</taxon>
        <taxon>Cytophagales</taxon>
        <taxon>Hymenobacteraceae</taxon>
        <taxon>Hymenobacter</taxon>
    </lineage>
</organism>
<evidence type="ECO:0000313" key="2">
    <source>
        <dbReference type="Proteomes" id="UP000565521"/>
    </source>
</evidence>
<name>A0A7Y7U4C1_9BACT</name>
<protein>
    <submittedName>
        <fullName evidence="1">Uncharacterized protein</fullName>
    </submittedName>
</protein>
<dbReference type="Proteomes" id="UP000565521">
    <property type="component" value="Unassembled WGS sequence"/>
</dbReference>
<dbReference type="EMBL" id="JABKAU010000004">
    <property type="protein sequence ID" value="NVO30253.1"/>
    <property type="molecule type" value="Genomic_DNA"/>
</dbReference>
<dbReference type="AlphaFoldDB" id="A0A7Y7U4C1"/>
<comment type="caution">
    <text evidence="1">The sequence shown here is derived from an EMBL/GenBank/DDBJ whole genome shotgun (WGS) entry which is preliminary data.</text>
</comment>
<proteinExistence type="predicted"/>
<dbReference type="RefSeq" id="WP_176906954.1">
    <property type="nucleotide sequence ID" value="NZ_JABKAU010000004.1"/>
</dbReference>
<keyword evidence="2" id="KW-1185">Reference proteome</keyword>